<proteinExistence type="predicted"/>
<dbReference type="Pfam" id="PF10756">
    <property type="entry name" value="bPH_6"/>
    <property type="match status" value="1"/>
</dbReference>
<name>A0ABU2J4F1_9ACTN</name>
<feature type="transmembrane region" description="Helical" evidence="1">
    <location>
        <begin position="36"/>
        <end position="56"/>
    </location>
</feature>
<reference evidence="4" key="1">
    <citation type="submission" date="2023-07" db="EMBL/GenBank/DDBJ databases">
        <title>30 novel species of actinomycetes from the DSMZ collection.</title>
        <authorList>
            <person name="Nouioui I."/>
        </authorList>
    </citation>
    <scope>NUCLEOTIDE SEQUENCE [LARGE SCALE GENOMIC DNA]</scope>
    <source>
        <strain evidence="4">DSM 44399</strain>
    </source>
</reference>
<sequence>MTAMQRTVIKHPASGYLIVAFVALCATALVRSPIQLLVYLIPLAGAAFLARTATVVDERGITAQGLFGSQLVTWDEIAGLRLDPSGSVYAVDRSDGQVRLPCIRSTRLDALVAAGRGRIPDPAKNPG</sequence>
<feature type="domain" description="Low molecular weight protein antigen 6 PH" evidence="2">
    <location>
        <begin position="51"/>
        <end position="121"/>
    </location>
</feature>
<comment type="caution">
    <text evidence="3">The sequence shown here is derived from an EMBL/GenBank/DDBJ whole genome shotgun (WGS) entry which is preliminary data.</text>
</comment>
<keyword evidence="1" id="KW-0472">Membrane</keyword>
<dbReference type="Proteomes" id="UP001183176">
    <property type="component" value="Unassembled WGS sequence"/>
</dbReference>
<keyword evidence="4" id="KW-1185">Reference proteome</keyword>
<gene>
    <name evidence="3" type="ORF">RM423_00490</name>
</gene>
<accession>A0ABU2J4F1</accession>
<feature type="transmembrane region" description="Helical" evidence="1">
    <location>
        <begin position="12"/>
        <end position="30"/>
    </location>
</feature>
<evidence type="ECO:0000259" key="2">
    <source>
        <dbReference type="Pfam" id="PF10756"/>
    </source>
</evidence>
<evidence type="ECO:0000313" key="3">
    <source>
        <dbReference type="EMBL" id="MDT0259865.1"/>
    </source>
</evidence>
<dbReference type="RefSeq" id="WP_311421024.1">
    <property type="nucleotide sequence ID" value="NZ_JAVREH010000001.1"/>
</dbReference>
<dbReference type="InterPro" id="IPR019692">
    <property type="entry name" value="CFP-6_PH"/>
</dbReference>
<organism evidence="3 4">
    <name type="scientific">Jatrophihabitans lederbergiae</name>
    <dbReference type="NCBI Taxonomy" id="3075547"/>
    <lineage>
        <taxon>Bacteria</taxon>
        <taxon>Bacillati</taxon>
        <taxon>Actinomycetota</taxon>
        <taxon>Actinomycetes</taxon>
        <taxon>Jatrophihabitantales</taxon>
        <taxon>Jatrophihabitantaceae</taxon>
        <taxon>Jatrophihabitans</taxon>
    </lineage>
</organism>
<evidence type="ECO:0000313" key="4">
    <source>
        <dbReference type="Proteomes" id="UP001183176"/>
    </source>
</evidence>
<protein>
    <submittedName>
        <fullName evidence="3">PH domain-containing protein</fullName>
    </submittedName>
</protein>
<dbReference type="EMBL" id="JAVREH010000001">
    <property type="protein sequence ID" value="MDT0259865.1"/>
    <property type="molecule type" value="Genomic_DNA"/>
</dbReference>
<evidence type="ECO:0000256" key="1">
    <source>
        <dbReference type="SAM" id="Phobius"/>
    </source>
</evidence>
<keyword evidence="1" id="KW-1133">Transmembrane helix</keyword>
<keyword evidence="1" id="KW-0812">Transmembrane</keyword>